<organism evidence="4 5">
    <name type="scientific">Acropora cervicornis</name>
    <name type="common">Staghorn coral</name>
    <dbReference type="NCBI Taxonomy" id="6130"/>
    <lineage>
        <taxon>Eukaryota</taxon>
        <taxon>Metazoa</taxon>
        <taxon>Cnidaria</taxon>
        <taxon>Anthozoa</taxon>
        <taxon>Hexacorallia</taxon>
        <taxon>Scleractinia</taxon>
        <taxon>Astrocoeniina</taxon>
        <taxon>Acroporidae</taxon>
        <taxon>Acropora</taxon>
    </lineage>
</organism>
<name>A0AAD9R7S4_ACRCE</name>
<evidence type="ECO:0000313" key="4">
    <source>
        <dbReference type="EMBL" id="KAK2574435.1"/>
    </source>
</evidence>
<dbReference type="PANTHER" id="PTHR19269">
    <property type="entry name" value="TROPOMYOSIN"/>
    <property type="match status" value="1"/>
</dbReference>
<feature type="coiled-coil region" evidence="3">
    <location>
        <begin position="16"/>
        <end position="172"/>
    </location>
</feature>
<keyword evidence="2 3" id="KW-0175">Coiled coil</keyword>
<gene>
    <name evidence="4" type="ORF">P5673_000601</name>
</gene>
<dbReference type="EMBL" id="JARQWQ010000001">
    <property type="protein sequence ID" value="KAK2574435.1"/>
    <property type="molecule type" value="Genomic_DNA"/>
</dbReference>
<dbReference type="Gene3D" id="1.20.5.170">
    <property type="match status" value="1"/>
</dbReference>
<sequence>MSSTVDSVVKKMLAVKENTEEANERESDAKTALKEANLNVFAKENEAEGLRRRVQCVRLRLNEVNAEIEEKSKVLEEVEERVKLEEEKGKDLNYAEVETDEYLRSIEIQVKDAHSIAESSQMKLNDAQRRLTILESEFSRAEIRKDAAFKRIAELEQMMKEAGESLRKLEQEGVVASEKDNDNEKRIQILQEDVAVKTRECEDSERSVEKSERRIDALMKELEHWHEKKRRLEDEIVALGELQ</sequence>
<evidence type="ECO:0000256" key="1">
    <source>
        <dbReference type="ARBA" id="ARBA00009036"/>
    </source>
</evidence>
<protein>
    <submittedName>
        <fullName evidence="4">Tropomyosin alpha-1 chain</fullName>
    </submittedName>
</protein>
<keyword evidence="5" id="KW-1185">Reference proteome</keyword>
<proteinExistence type="inferred from homology"/>
<dbReference type="SUPFAM" id="SSF57997">
    <property type="entry name" value="Tropomyosin"/>
    <property type="match status" value="1"/>
</dbReference>
<comment type="caution">
    <text evidence="4">The sequence shown here is derived from an EMBL/GenBank/DDBJ whole genome shotgun (WGS) entry which is preliminary data.</text>
</comment>
<dbReference type="Pfam" id="PF00261">
    <property type="entry name" value="Tropomyosin"/>
    <property type="match status" value="1"/>
</dbReference>
<dbReference type="AlphaFoldDB" id="A0AAD9R7S4"/>
<evidence type="ECO:0000313" key="5">
    <source>
        <dbReference type="Proteomes" id="UP001249851"/>
    </source>
</evidence>
<reference evidence="4" key="1">
    <citation type="journal article" date="2023" name="G3 (Bethesda)">
        <title>Whole genome assembly and annotation of the endangered Caribbean coral Acropora cervicornis.</title>
        <authorList>
            <person name="Selwyn J.D."/>
            <person name="Vollmer S.V."/>
        </authorList>
    </citation>
    <scope>NUCLEOTIDE SEQUENCE</scope>
    <source>
        <strain evidence="4">K2</strain>
    </source>
</reference>
<dbReference type="Proteomes" id="UP001249851">
    <property type="component" value="Unassembled WGS sequence"/>
</dbReference>
<dbReference type="PRINTS" id="PR00194">
    <property type="entry name" value="TROPOMYOSIN"/>
</dbReference>
<accession>A0AAD9R7S4</accession>
<feature type="coiled-coil region" evidence="3">
    <location>
        <begin position="201"/>
        <end position="242"/>
    </location>
</feature>
<dbReference type="InterPro" id="IPR000533">
    <property type="entry name" value="Tropomyosin"/>
</dbReference>
<reference evidence="4" key="2">
    <citation type="journal article" date="2023" name="Science">
        <title>Genomic signatures of disease resistance in endangered staghorn corals.</title>
        <authorList>
            <person name="Vollmer S.V."/>
            <person name="Selwyn J.D."/>
            <person name="Despard B.A."/>
            <person name="Roesel C.L."/>
        </authorList>
    </citation>
    <scope>NUCLEOTIDE SEQUENCE</scope>
    <source>
        <strain evidence="4">K2</strain>
    </source>
</reference>
<evidence type="ECO:0000256" key="3">
    <source>
        <dbReference type="SAM" id="Coils"/>
    </source>
</evidence>
<evidence type="ECO:0000256" key="2">
    <source>
        <dbReference type="ARBA" id="ARBA00023054"/>
    </source>
</evidence>
<comment type="similarity">
    <text evidence="1">Belongs to the tropomyosin family.</text>
</comment>